<evidence type="ECO:0000313" key="1">
    <source>
        <dbReference type="EMBL" id="CAK0803070.1"/>
    </source>
</evidence>
<evidence type="ECO:0000313" key="2">
    <source>
        <dbReference type="Proteomes" id="UP001189429"/>
    </source>
</evidence>
<proteinExistence type="predicted"/>
<keyword evidence="2" id="KW-1185">Reference proteome</keyword>
<sequence length="137" mass="15489">MFRSLDSWWEDIEEKGVAFKGFYYKSRAETATWFMMVGTEGTSLMQTALARQKKLSGDEPNGCMEKDKEHSLCYGSSMVSYALCAYESEYCKCYMDETSGCELLNMKSKEAEVEIDMTDPRKTVQAGIEVNKLSQGG</sequence>
<comment type="caution">
    <text evidence="1">The sequence shown here is derived from an EMBL/GenBank/DDBJ whole genome shotgun (WGS) entry which is preliminary data.</text>
</comment>
<organism evidence="1 2">
    <name type="scientific">Prorocentrum cordatum</name>
    <dbReference type="NCBI Taxonomy" id="2364126"/>
    <lineage>
        <taxon>Eukaryota</taxon>
        <taxon>Sar</taxon>
        <taxon>Alveolata</taxon>
        <taxon>Dinophyceae</taxon>
        <taxon>Prorocentrales</taxon>
        <taxon>Prorocentraceae</taxon>
        <taxon>Prorocentrum</taxon>
    </lineage>
</organism>
<name>A0ABN9QB19_9DINO</name>
<dbReference type="Proteomes" id="UP001189429">
    <property type="component" value="Unassembled WGS sequence"/>
</dbReference>
<protein>
    <submittedName>
        <fullName evidence="1">Uncharacterized protein</fullName>
    </submittedName>
</protein>
<gene>
    <name evidence="1" type="ORF">PCOR1329_LOCUS10380</name>
</gene>
<reference evidence="1" key="1">
    <citation type="submission" date="2023-10" db="EMBL/GenBank/DDBJ databases">
        <authorList>
            <person name="Chen Y."/>
            <person name="Shah S."/>
            <person name="Dougan E. K."/>
            <person name="Thang M."/>
            <person name="Chan C."/>
        </authorList>
    </citation>
    <scope>NUCLEOTIDE SEQUENCE [LARGE SCALE GENOMIC DNA]</scope>
</reference>
<dbReference type="EMBL" id="CAUYUJ010002942">
    <property type="protein sequence ID" value="CAK0803070.1"/>
    <property type="molecule type" value="Genomic_DNA"/>
</dbReference>
<accession>A0ABN9QB19</accession>